<dbReference type="InterPro" id="IPR044855">
    <property type="entry name" value="CoA-Trfase_III_dom3_sf"/>
</dbReference>
<evidence type="ECO:0000313" key="2">
    <source>
        <dbReference type="Proteomes" id="UP000271469"/>
    </source>
</evidence>
<dbReference type="KEGG" id="gom:D7316_02485"/>
<reference evidence="1 2" key="1">
    <citation type="submission" date="2018-11" db="EMBL/GenBank/DDBJ databases">
        <title>Gordonia insulae sp. nov., isolated from an island soil.</title>
        <authorList>
            <person name="Kim Y.S."/>
            <person name="Kim S.B."/>
        </authorList>
    </citation>
    <scope>NUCLEOTIDE SEQUENCE [LARGE SCALE GENOMIC DNA]</scope>
    <source>
        <strain evidence="1 2">MMS17-SY073</strain>
    </source>
</reference>
<keyword evidence="1" id="KW-0808">Transferase</keyword>
<dbReference type="EC" id="2.8.3.17" evidence="1"/>
<gene>
    <name evidence="1" type="primary">fldA_6</name>
    <name evidence="1" type="ORF">D7316_02485</name>
</gene>
<proteinExistence type="predicted"/>
<dbReference type="InterPro" id="IPR003673">
    <property type="entry name" value="CoA-Trfase_fam_III"/>
</dbReference>
<dbReference type="SUPFAM" id="SSF89796">
    <property type="entry name" value="CoA-transferase family III (CaiB/BaiF)"/>
    <property type="match status" value="1"/>
</dbReference>
<dbReference type="Pfam" id="PF02515">
    <property type="entry name" value="CoA_transf_3"/>
    <property type="match status" value="1"/>
</dbReference>
<dbReference type="AlphaFoldDB" id="A0A3G8JMQ5"/>
<sequence length="409" mass="43721">MDRPLDGIHILEVAQFTFVPSAGAVLADWGADIVKVEHAEKGDAQRGMVRVLGHRTGKEGSSFSPIMDGPNRSKRSIGIDLANPEARPVLEELIRRSDVFLTNYLPAQQSKLGITLDRVRAINPRIIFVTGSGFGNQGRDINSGAYDSTGFWARGGSADGVLAPDADHMAFMPAGAYGDNIGGMTIAGGIAAAIAGRERTGEPSEVDVSLLGVGAWATQFTVNMALANGGPLEKVVKKTQATGNPLTGSYKTADNRWLQFSMLQPTRFWNEFVGILGLAHLVDDPRFTTHEGIAENCEEISAWFAEAIAGKSFDDWVGILADLSGPWAPVQNSWDVGNDDALIANGRIVELTDAEGNAQRLVANPVKFDKAPVSMTRAPQFAEHTDEILREIGVDDETLIGLKIAGAVT</sequence>
<dbReference type="PANTHER" id="PTHR48228">
    <property type="entry name" value="SUCCINYL-COA--D-CITRAMALATE COA-TRANSFERASE"/>
    <property type="match status" value="1"/>
</dbReference>
<dbReference type="PANTHER" id="PTHR48228:SF2">
    <property type="entry name" value="E-CINNAMOYL-COA:R-PHENYLLACTATE COA TRANSFERASE LARGE SUBUNIT"/>
    <property type="match status" value="1"/>
</dbReference>
<dbReference type="RefSeq" id="WP_124708489.1">
    <property type="nucleotide sequence ID" value="NZ_CP033972.1"/>
</dbReference>
<dbReference type="InterPro" id="IPR050509">
    <property type="entry name" value="CoA-transferase_III"/>
</dbReference>
<name>A0A3G8JMQ5_9ACTN</name>
<dbReference type="Gene3D" id="3.30.1540.10">
    <property type="entry name" value="formyl-coa transferase, domain 3"/>
    <property type="match status" value="1"/>
</dbReference>
<dbReference type="Gene3D" id="3.40.50.10540">
    <property type="entry name" value="Crotonobetainyl-coa:carnitine coa-transferase, domain 1"/>
    <property type="match status" value="1"/>
</dbReference>
<dbReference type="EMBL" id="CP033972">
    <property type="protein sequence ID" value="AZG45885.1"/>
    <property type="molecule type" value="Genomic_DNA"/>
</dbReference>
<dbReference type="GO" id="GO:0043785">
    <property type="term" value="F:cinnamoyl-CoA:phenyllactate CoA-transferase activity"/>
    <property type="evidence" value="ECO:0007669"/>
    <property type="project" value="UniProtKB-EC"/>
</dbReference>
<organism evidence="1 2">
    <name type="scientific">Gordonia insulae</name>
    <dbReference type="NCBI Taxonomy" id="2420509"/>
    <lineage>
        <taxon>Bacteria</taxon>
        <taxon>Bacillati</taxon>
        <taxon>Actinomycetota</taxon>
        <taxon>Actinomycetes</taxon>
        <taxon>Mycobacteriales</taxon>
        <taxon>Gordoniaceae</taxon>
        <taxon>Gordonia</taxon>
    </lineage>
</organism>
<dbReference type="OrthoDB" id="9797653at2"/>
<accession>A0A3G8JMQ5</accession>
<evidence type="ECO:0000313" key="1">
    <source>
        <dbReference type="EMBL" id="AZG45885.1"/>
    </source>
</evidence>
<dbReference type="Proteomes" id="UP000271469">
    <property type="component" value="Chromosome"/>
</dbReference>
<protein>
    <submittedName>
        <fullName evidence="1">Cinnamoyl-CoA:phenyllactate CoA-transferase</fullName>
        <ecNumber evidence="1">2.8.3.17</ecNumber>
    </submittedName>
</protein>
<keyword evidence="2" id="KW-1185">Reference proteome</keyword>
<dbReference type="InterPro" id="IPR023606">
    <property type="entry name" value="CoA-Trfase_III_dom_1_sf"/>
</dbReference>